<dbReference type="InterPro" id="IPR016184">
    <property type="entry name" value="Capsid/spike_ssDNA_virus"/>
</dbReference>
<proteinExistence type="inferred from homology"/>
<keyword evidence="5" id="KW-0946">Virion</keyword>
<dbReference type="InterPro" id="IPR037002">
    <property type="entry name" value="Microviridae_protein_F_sf"/>
</dbReference>
<keyword evidence="3" id="KW-1140">T=1 icosahedral capsid protein</keyword>
<accession>A0AAU8B420</accession>
<name>A0AAU8B420_9VIRU</name>
<protein>
    <submittedName>
        <fullName evidence="7">Major capsid protein</fullName>
    </submittedName>
</protein>
<comment type="subcellular location">
    <subcellularLocation>
        <location evidence="1">Virion</location>
    </subcellularLocation>
</comment>
<dbReference type="GO" id="GO:0039615">
    <property type="term" value="C:T=1 icosahedral viral capsid"/>
    <property type="evidence" value="ECO:0007669"/>
    <property type="project" value="UniProtKB-KW"/>
</dbReference>
<evidence type="ECO:0000256" key="2">
    <source>
        <dbReference type="ARBA" id="ARBA00009963"/>
    </source>
</evidence>
<keyword evidence="4" id="KW-0167">Capsid protein</keyword>
<evidence type="ECO:0000313" key="6">
    <source>
        <dbReference type="EMBL" id="XCD03892.1"/>
    </source>
</evidence>
<dbReference type="InterPro" id="IPR003514">
    <property type="entry name" value="Microviridae_protein_F"/>
</dbReference>
<dbReference type="Gene3D" id="2.60.169.10">
    <property type="entry name" value="Microviridae F protein"/>
    <property type="match status" value="2"/>
</dbReference>
<evidence type="ECO:0000256" key="4">
    <source>
        <dbReference type="ARBA" id="ARBA00022561"/>
    </source>
</evidence>
<evidence type="ECO:0000256" key="5">
    <source>
        <dbReference type="ARBA" id="ARBA00022844"/>
    </source>
</evidence>
<comment type="similarity">
    <text evidence="2">Belongs to the microviridae F protein family.</text>
</comment>
<reference evidence="7" key="1">
    <citation type="submission" date="2024-03" db="EMBL/GenBank/DDBJ databases">
        <title>Diverse circular DNA viruses in blood, oral, and fecal samples of captive lemurs.</title>
        <authorList>
            <person name="Paietta E.N."/>
            <person name="Kraberger S."/>
            <person name="Lund M.C."/>
            <person name="Custer J.M."/>
            <person name="Vargas K.M."/>
            <person name="Ehmke E.E."/>
            <person name="Yoder A.D."/>
            <person name="Varsani A."/>
        </authorList>
    </citation>
    <scope>NUCLEOTIDE SEQUENCE</scope>
    <source>
        <strain evidence="6">Duke_21_45</strain>
        <strain evidence="7">Duke_25FS_67</strain>
    </source>
</reference>
<evidence type="ECO:0000256" key="3">
    <source>
        <dbReference type="ARBA" id="ARBA00022431"/>
    </source>
</evidence>
<sequence>MKTSIGKNTLGGGKKMTIEMRNYNRSTHDLSQILRTSMSVGTLVPTFCELVTPGDTFPIKIRSQALTHPTIGPLFGSFKVQNDFFFCPMRLYNAMLHNNTLGVGLDMKKVKFPYYQIPTNSWSETSYLKGSAGTIVKEVNPSSLPYYLGQARLRSTNSTDYEEIKTIKYCMYFDIFKNYYANKQEDNFYVIKGSSNINWVELASINNSYTTFAAKKNAESNYTIETIIANSGESTRTNTAGAFGFKINGYNGVDFGNVVMKLNIVLKYKTDEIWIAEKRVKGTKSIQEWINEGVLKKILITPISANLTENSYIFTFNADKSTVTSIEFVEPSEINIQGGNYAQYKLSAIDQMREDILREWGNAWDTVGATFITDMFQSYIDEDGETVPNCIAPQCGLALKTYQSDINTNWIKTEWIDGDNGINAVTAIDTSSGSFTLDTLNLAKKVYDMLNRIAISDGSYNAWIQVVYTSGGLNHIETPIYLGGSSYEIEFQEVINQAGTDQEPLGSLAGRGVATNHKGGEIKFKADEPGYIMCITSITPRVDYFQGNKWDNYLDTMDDLHKPQLDGIGFQDRLYRHINASAPLESHKKSIGKQPAWIEYMTAINRTAGNFALIENEGWMCLNRIFGDINTYTTYIQPHLYNSIFAETDISAQNFWIQIYFDCKPRRVMSAKQMPNV</sequence>
<evidence type="ECO:0000313" key="7">
    <source>
        <dbReference type="EMBL" id="XCD06305.1"/>
    </source>
</evidence>
<evidence type="ECO:0000256" key="1">
    <source>
        <dbReference type="ARBA" id="ARBA00004328"/>
    </source>
</evidence>
<dbReference type="GO" id="GO:0005198">
    <property type="term" value="F:structural molecule activity"/>
    <property type="evidence" value="ECO:0007669"/>
    <property type="project" value="InterPro"/>
</dbReference>
<dbReference type="EMBL" id="PP511397">
    <property type="protein sequence ID" value="XCD03892.1"/>
    <property type="molecule type" value="Genomic_DNA"/>
</dbReference>
<organism evidence="7">
    <name type="scientific">Dulem virus 224</name>
    <dbReference type="NCBI Taxonomy" id="3145701"/>
    <lineage>
        <taxon>Viruses</taxon>
        <taxon>Monodnaviria</taxon>
        <taxon>Sangervirae</taxon>
        <taxon>Phixviricota</taxon>
        <taxon>Malgrandaviricetes</taxon>
        <taxon>Petitvirales</taxon>
        <taxon>Microviridae</taxon>
        <taxon>Microvirus</taxon>
    </lineage>
</organism>
<dbReference type="EMBL" id="PP511655">
    <property type="protein sequence ID" value="XCD06305.1"/>
    <property type="molecule type" value="Genomic_DNA"/>
</dbReference>
<dbReference type="SUPFAM" id="SSF88645">
    <property type="entry name" value="ssDNA viruses"/>
    <property type="match status" value="1"/>
</dbReference>
<dbReference type="Pfam" id="PF02305">
    <property type="entry name" value="Phage_F"/>
    <property type="match status" value="2"/>
</dbReference>